<gene>
    <name evidence="7" type="ORF">FN846DRAFT_904167</name>
</gene>
<sequence>MSTANDSSIPPALLQRLIQEFVADKKTKLTQPALNALGEYFSTFIREAIWRAAQVRKGDVEDPEDPDSVGSKVLGSGAVFLEVEDLEKIAPQLLMDF</sequence>
<keyword evidence="4" id="KW-0238">DNA-binding</keyword>
<dbReference type="EMBL" id="VXIS01000033">
    <property type="protein sequence ID" value="KAA8911632.1"/>
    <property type="molecule type" value="Genomic_DNA"/>
</dbReference>
<dbReference type="CDD" id="cd22921">
    <property type="entry name" value="HFD_CENP-X"/>
    <property type="match status" value="1"/>
</dbReference>
<evidence type="ECO:0000256" key="2">
    <source>
        <dbReference type="ARBA" id="ARBA00009359"/>
    </source>
</evidence>
<dbReference type="GO" id="GO:0000712">
    <property type="term" value="P:resolution of meiotic recombination intermediates"/>
    <property type="evidence" value="ECO:0007669"/>
    <property type="project" value="TreeGrafter"/>
</dbReference>
<evidence type="ECO:0000256" key="4">
    <source>
        <dbReference type="ARBA" id="ARBA00023125"/>
    </source>
</evidence>
<proteinExistence type="inferred from homology"/>
<dbReference type="Proteomes" id="UP000326924">
    <property type="component" value="Unassembled WGS sequence"/>
</dbReference>
<reference evidence="7 8" key="1">
    <citation type="submission" date="2019-09" db="EMBL/GenBank/DDBJ databases">
        <title>Draft genome of the ectomycorrhizal ascomycete Sphaerosporella brunnea.</title>
        <authorList>
            <consortium name="DOE Joint Genome Institute"/>
            <person name="Benucci G.M."/>
            <person name="Marozzi G."/>
            <person name="Antonielli L."/>
            <person name="Sanchez S."/>
            <person name="Marco P."/>
            <person name="Wang X."/>
            <person name="Falini L.B."/>
            <person name="Barry K."/>
            <person name="Haridas S."/>
            <person name="Lipzen A."/>
            <person name="Labutti K."/>
            <person name="Grigoriev I.V."/>
            <person name="Murat C."/>
            <person name="Martin F."/>
            <person name="Albertini E."/>
            <person name="Donnini D."/>
            <person name="Bonito G."/>
        </authorList>
    </citation>
    <scope>NUCLEOTIDE SEQUENCE [LARGE SCALE GENOMIC DNA]</scope>
    <source>
        <strain evidence="7 8">Sb_GMNB300</strain>
    </source>
</reference>
<keyword evidence="8" id="KW-1185">Reference proteome</keyword>
<dbReference type="GO" id="GO:0071821">
    <property type="term" value="C:FANCM-MHF complex"/>
    <property type="evidence" value="ECO:0007669"/>
    <property type="project" value="TreeGrafter"/>
</dbReference>
<organism evidence="7 8">
    <name type="scientific">Sphaerosporella brunnea</name>
    <dbReference type="NCBI Taxonomy" id="1250544"/>
    <lineage>
        <taxon>Eukaryota</taxon>
        <taxon>Fungi</taxon>
        <taxon>Dikarya</taxon>
        <taxon>Ascomycota</taxon>
        <taxon>Pezizomycotina</taxon>
        <taxon>Pezizomycetes</taxon>
        <taxon>Pezizales</taxon>
        <taxon>Pyronemataceae</taxon>
        <taxon>Sphaerosporella</taxon>
    </lineage>
</organism>
<name>A0A5J5F532_9PEZI</name>
<dbReference type="InParanoid" id="A0A5J5F532"/>
<dbReference type="Gene3D" id="6.10.130.30">
    <property type="match status" value="1"/>
</dbReference>
<evidence type="ECO:0000256" key="6">
    <source>
        <dbReference type="ARBA" id="ARBA00023242"/>
    </source>
</evidence>
<evidence type="ECO:0000313" key="8">
    <source>
        <dbReference type="Proteomes" id="UP000326924"/>
    </source>
</evidence>
<evidence type="ECO:0000256" key="1">
    <source>
        <dbReference type="ARBA" id="ARBA00004123"/>
    </source>
</evidence>
<dbReference type="GO" id="GO:0031297">
    <property type="term" value="P:replication fork processing"/>
    <property type="evidence" value="ECO:0007669"/>
    <property type="project" value="TreeGrafter"/>
</dbReference>
<evidence type="ECO:0000256" key="3">
    <source>
        <dbReference type="ARBA" id="ARBA00022763"/>
    </source>
</evidence>
<accession>A0A5J5F532</accession>
<comment type="subcellular location">
    <subcellularLocation>
        <location evidence="1">Nucleus</location>
    </subcellularLocation>
</comment>
<dbReference type="AlphaFoldDB" id="A0A5J5F532"/>
<dbReference type="GO" id="GO:0051382">
    <property type="term" value="P:kinetochore assembly"/>
    <property type="evidence" value="ECO:0007669"/>
    <property type="project" value="InterPro"/>
</dbReference>
<dbReference type="PANTHER" id="PTHR28680">
    <property type="entry name" value="CENTROMERE PROTEIN X"/>
    <property type="match status" value="1"/>
</dbReference>
<dbReference type="Pfam" id="PF09415">
    <property type="entry name" value="CENP-X"/>
    <property type="match status" value="1"/>
</dbReference>
<evidence type="ECO:0000313" key="7">
    <source>
        <dbReference type="EMBL" id="KAA8911632.1"/>
    </source>
</evidence>
<dbReference type="OrthoDB" id="2500381at2759"/>
<dbReference type="PANTHER" id="PTHR28680:SF1">
    <property type="entry name" value="CENTROMERE PROTEIN X"/>
    <property type="match status" value="1"/>
</dbReference>
<dbReference type="InterPro" id="IPR018552">
    <property type="entry name" value="CENP-X"/>
</dbReference>
<keyword evidence="5" id="KW-0234">DNA repair</keyword>
<comment type="similarity">
    <text evidence="2">Belongs to the CENP-X/MHF2 family.</text>
</comment>
<protein>
    <submittedName>
        <fullName evidence="7">Centromere protein X</fullName>
    </submittedName>
</protein>
<dbReference type="GO" id="GO:0003677">
    <property type="term" value="F:DNA binding"/>
    <property type="evidence" value="ECO:0007669"/>
    <property type="project" value="UniProtKB-KW"/>
</dbReference>
<evidence type="ECO:0000256" key="5">
    <source>
        <dbReference type="ARBA" id="ARBA00023204"/>
    </source>
</evidence>
<dbReference type="GO" id="GO:0006281">
    <property type="term" value="P:DNA repair"/>
    <property type="evidence" value="ECO:0007669"/>
    <property type="project" value="UniProtKB-KW"/>
</dbReference>
<keyword evidence="3" id="KW-0227">DNA damage</keyword>
<keyword evidence="6" id="KW-0539">Nucleus</keyword>
<comment type="caution">
    <text evidence="7">The sequence shown here is derived from an EMBL/GenBank/DDBJ whole genome shotgun (WGS) entry which is preliminary data.</text>
</comment>